<feature type="transmembrane region" description="Helical" evidence="2">
    <location>
        <begin position="6"/>
        <end position="29"/>
    </location>
</feature>
<gene>
    <name evidence="4" type="ORF">ACFOLH_16395</name>
</gene>
<keyword evidence="2" id="KW-1133">Transmembrane helix</keyword>
<organism evidence="4 5">
    <name type="scientific">Aquipuribacter hungaricus</name>
    <dbReference type="NCBI Taxonomy" id="545624"/>
    <lineage>
        <taxon>Bacteria</taxon>
        <taxon>Bacillati</taxon>
        <taxon>Actinomycetota</taxon>
        <taxon>Actinomycetes</taxon>
        <taxon>Micrococcales</taxon>
        <taxon>Intrasporangiaceae</taxon>
        <taxon>Aquipuribacter</taxon>
    </lineage>
</organism>
<evidence type="ECO:0000256" key="2">
    <source>
        <dbReference type="SAM" id="Phobius"/>
    </source>
</evidence>
<dbReference type="Pfam" id="PF02517">
    <property type="entry name" value="Rce1-like"/>
    <property type="match status" value="1"/>
</dbReference>
<feature type="domain" description="CAAX prenyl protease 2/Lysostaphin resistance protein A-like" evidence="3">
    <location>
        <begin position="115"/>
        <end position="202"/>
    </location>
</feature>
<keyword evidence="2" id="KW-0812">Transmembrane</keyword>
<evidence type="ECO:0000259" key="3">
    <source>
        <dbReference type="Pfam" id="PF02517"/>
    </source>
</evidence>
<feature type="transmembrane region" description="Helical" evidence="2">
    <location>
        <begin position="79"/>
        <end position="102"/>
    </location>
</feature>
<sequence>MDILLAAAVVAAAVVAWTAWEATMVSRLARDTRPLPRRNAAVAGAHRLTVVGQLGLVALAAVAAGLVQVPLWWNPSAVAAPAVGGAVTVLLLVGAGAVVWWAARRGHRPQDRRALLAVAATAASTEVLLRGFGLGLLDETGWSVTAAVLVTSLATGLLQAWRARRGSRGYGFVLATLLGFGFGLLVLLTGSVVAAVALHVAVAAAGLGRTFPARNHAPGCACGHDHGETSSLPVVVPGPAAAGTGPAATGSAGTAVPAGSASSAVPSGAPADGTAPAVTDVRDGVTGHAHAGHSHAGGSHAACGTTCDHAGSPACAACPLSAARV</sequence>
<keyword evidence="5" id="KW-1185">Reference proteome</keyword>
<evidence type="ECO:0000256" key="1">
    <source>
        <dbReference type="SAM" id="MobiDB-lite"/>
    </source>
</evidence>
<proteinExistence type="predicted"/>
<dbReference type="RefSeq" id="WP_340295715.1">
    <property type="nucleotide sequence ID" value="NZ_JBBEOI010000287.1"/>
</dbReference>
<evidence type="ECO:0000313" key="5">
    <source>
        <dbReference type="Proteomes" id="UP001595685"/>
    </source>
</evidence>
<feature type="transmembrane region" description="Helical" evidence="2">
    <location>
        <begin position="50"/>
        <end position="73"/>
    </location>
</feature>
<feature type="compositionally biased region" description="Low complexity" evidence="1">
    <location>
        <begin position="246"/>
        <end position="271"/>
    </location>
</feature>
<comment type="caution">
    <text evidence="4">The sequence shown here is derived from an EMBL/GenBank/DDBJ whole genome shotgun (WGS) entry which is preliminary data.</text>
</comment>
<dbReference type="Proteomes" id="UP001595685">
    <property type="component" value="Unassembled WGS sequence"/>
</dbReference>
<accession>A0ABV7WLN5</accession>
<dbReference type="EMBL" id="JBHRWW010000014">
    <property type="protein sequence ID" value="MFC3689931.1"/>
    <property type="molecule type" value="Genomic_DNA"/>
</dbReference>
<protein>
    <submittedName>
        <fullName evidence="4">Type II CAAX prenyl endopeptidase Rce1 family protein</fullName>
    </submittedName>
</protein>
<name>A0ABV7WLN5_9MICO</name>
<feature type="transmembrane region" description="Helical" evidence="2">
    <location>
        <begin position="173"/>
        <end position="202"/>
    </location>
</feature>
<feature type="transmembrane region" description="Helical" evidence="2">
    <location>
        <begin position="142"/>
        <end position="161"/>
    </location>
</feature>
<reference evidence="5" key="1">
    <citation type="journal article" date="2019" name="Int. J. Syst. Evol. Microbiol.">
        <title>The Global Catalogue of Microorganisms (GCM) 10K type strain sequencing project: providing services to taxonomists for standard genome sequencing and annotation.</title>
        <authorList>
            <consortium name="The Broad Institute Genomics Platform"/>
            <consortium name="The Broad Institute Genome Sequencing Center for Infectious Disease"/>
            <person name="Wu L."/>
            <person name="Ma J."/>
        </authorList>
    </citation>
    <scope>NUCLEOTIDE SEQUENCE [LARGE SCALE GENOMIC DNA]</scope>
    <source>
        <strain evidence="5">NCAIM B.02333</strain>
    </source>
</reference>
<keyword evidence="2" id="KW-0472">Membrane</keyword>
<feature type="region of interest" description="Disordered" evidence="1">
    <location>
        <begin position="246"/>
        <end position="295"/>
    </location>
</feature>
<evidence type="ECO:0000313" key="4">
    <source>
        <dbReference type="EMBL" id="MFC3689931.1"/>
    </source>
</evidence>
<feature type="transmembrane region" description="Helical" evidence="2">
    <location>
        <begin position="114"/>
        <end position="136"/>
    </location>
</feature>
<dbReference type="InterPro" id="IPR003675">
    <property type="entry name" value="Rce1/LyrA-like_dom"/>
</dbReference>